<dbReference type="RefSeq" id="WP_284189140.1">
    <property type="nucleotide sequence ID" value="NZ_BSPX01000067.1"/>
</dbReference>
<accession>A0ABQ6FEI1</accession>
<evidence type="ECO:0000313" key="2">
    <source>
        <dbReference type="Proteomes" id="UP001157167"/>
    </source>
</evidence>
<protein>
    <recommendedName>
        <fullName evidence="3">Formylmethanofuran dehydrogenase subunit E domain-containing protein</fullName>
    </recommendedName>
</protein>
<organism evidence="1 2">
    <name type="scientific">Zoogloea oryzae</name>
    <dbReference type="NCBI Taxonomy" id="310767"/>
    <lineage>
        <taxon>Bacteria</taxon>
        <taxon>Pseudomonadati</taxon>
        <taxon>Pseudomonadota</taxon>
        <taxon>Betaproteobacteria</taxon>
        <taxon>Rhodocyclales</taxon>
        <taxon>Zoogloeaceae</taxon>
        <taxon>Zoogloea</taxon>
    </lineage>
</organism>
<proteinExistence type="predicted"/>
<keyword evidence="2" id="KW-1185">Reference proteome</keyword>
<reference evidence="2" key="1">
    <citation type="journal article" date="2019" name="Int. J. Syst. Evol. Microbiol.">
        <title>The Global Catalogue of Microorganisms (GCM) 10K type strain sequencing project: providing services to taxonomists for standard genome sequencing and annotation.</title>
        <authorList>
            <consortium name="The Broad Institute Genomics Platform"/>
            <consortium name="The Broad Institute Genome Sequencing Center for Infectious Disease"/>
            <person name="Wu L."/>
            <person name="Ma J."/>
        </authorList>
    </citation>
    <scope>NUCLEOTIDE SEQUENCE [LARGE SCALE GENOMIC DNA]</scope>
    <source>
        <strain evidence="2">NBRC 102407</strain>
    </source>
</reference>
<dbReference type="EMBL" id="BSPX01000067">
    <property type="protein sequence ID" value="GLT23977.1"/>
    <property type="molecule type" value="Genomic_DNA"/>
</dbReference>
<comment type="caution">
    <text evidence="1">The sequence shown here is derived from an EMBL/GenBank/DDBJ whole genome shotgun (WGS) entry which is preliminary data.</text>
</comment>
<gene>
    <name evidence="1" type="ORF">GCM10007933_34480</name>
</gene>
<evidence type="ECO:0008006" key="3">
    <source>
        <dbReference type="Google" id="ProtNLM"/>
    </source>
</evidence>
<sequence>MPYPPFFDLVPRLRLRDPLAEFLGAFDGGLVEYGYLDAVTLAGHSCPTVASAYWLTRQALMALYGDAVPERGAVKASFREGRSEGVTGVIANVVTMLTGSTTDSGFKGLAGRFDRRNLMAFDVSQPLDLRFTRVDTGRTVDAEAHLRHVPADHRMAPLMQRCLSGVASPDEAQEFRALWQARVRSVLLDHGDDPAVFVIRPAE</sequence>
<dbReference type="Proteomes" id="UP001157167">
    <property type="component" value="Unassembled WGS sequence"/>
</dbReference>
<name>A0ABQ6FEI1_9RHOO</name>
<evidence type="ECO:0000313" key="1">
    <source>
        <dbReference type="EMBL" id="GLT23977.1"/>
    </source>
</evidence>